<evidence type="ECO:0000313" key="5">
    <source>
        <dbReference type="Proteomes" id="UP000234181"/>
    </source>
</evidence>
<dbReference type="Proteomes" id="UP000234181">
    <property type="component" value="Unassembled WGS sequence"/>
</dbReference>
<proteinExistence type="predicted"/>
<feature type="compositionally biased region" description="Low complexity" evidence="1">
    <location>
        <begin position="85"/>
        <end position="97"/>
    </location>
</feature>
<feature type="region of interest" description="Disordered" evidence="1">
    <location>
        <begin position="85"/>
        <end position="104"/>
    </location>
</feature>
<reference evidence="4 5" key="1">
    <citation type="submission" date="2017-10" db="EMBL/GenBank/DDBJ databases">
        <authorList>
            <person name="Regsiter A."/>
            <person name="William W."/>
        </authorList>
    </citation>
    <scope>NUCLEOTIDE SEQUENCE [LARGE SCALE GENOMIC DNA]</scope>
    <source>
        <strain evidence="2 5">CFBP6984</strain>
        <strain evidence="3 4">CFBP7430</strain>
    </source>
</reference>
<dbReference type="EMBL" id="OCYS01000095">
    <property type="protein sequence ID" value="SON89097.1"/>
    <property type="molecule type" value="Genomic_DNA"/>
</dbReference>
<dbReference type="EMBL" id="OCYT01000098">
    <property type="protein sequence ID" value="SON81776.1"/>
    <property type="molecule type" value="Genomic_DNA"/>
</dbReference>
<evidence type="ECO:0000313" key="2">
    <source>
        <dbReference type="EMBL" id="SON81776.1"/>
    </source>
</evidence>
<comment type="caution">
    <text evidence="3">The sequence shown here is derived from an EMBL/GenBank/DDBJ whole genome shotgun (WGS) entry which is preliminary data.</text>
</comment>
<protein>
    <submittedName>
        <fullName evidence="3">Uncharacterized protein</fullName>
    </submittedName>
</protein>
<organism evidence="3 4">
    <name type="scientific">Xanthomonas campestris pv. phaseoli</name>
    <dbReference type="NCBI Taxonomy" id="317013"/>
    <lineage>
        <taxon>Bacteria</taxon>
        <taxon>Pseudomonadati</taxon>
        <taxon>Pseudomonadota</taxon>
        <taxon>Gammaproteobacteria</taxon>
        <taxon>Lysobacterales</taxon>
        <taxon>Lysobacteraceae</taxon>
        <taxon>Xanthomonas</taxon>
    </lineage>
</organism>
<sequence length="104" mass="11344">MAMFGVWSDLTPGTRDQAAGYGRPGGEDCPALKQRQAAKCAQGPASTSNLRPPMPRRWTPSIALRYKHGGHRHVRQACDRTMATMMTRRSSSTPTAPHRSGGRP</sequence>
<name>A0AB38E0A4_XANCH</name>
<keyword evidence="5" id="KW-1185">Reference proteome</keyword>
<evidence type="ECO:0000256" key="1">
    <source>
        <dbReference type="SAM" id="MobiDB-lite"/>
    </source>
</evidence>
<feature type="region of interest" description="Disordered" evidence="1">
    <location>
        <begin position="1"/>
        <end position="30"/>
    </location>
</feature>
<evidence type="ECO:0000313" key="4">
    <source>
        <dbReference type="Proteomes" id="UP000234166"/>
    </source>
</evidence>
<gene>
    <name evidence="2" type="ORF">XAP6984_420148</name>
    <name evidence="3" type="ORF">XAP7430_400165</name>
</gene>
<dbReference type="AlphaFoldDB" id="A0AB38E0A4"/>
<dbReference type="Proteomes" id="UP000234166">
    <property type="component" value="Unassembled WGS sequence"/>
</dbReference>
<accession>A0AB38E0A4</accession>
<evidence type="ECO:0000313" key="3">
    <source>
        <dbReference type="EMBL" id="SON89097.1"/>
    </source>
</evidence>